<sequence>MPLYHYVKTKYSRKKAIVGIISYISLTIGTLFLFWSFYPIISFEIYSRFFSEKTLFTAIAANQTTALTTAATLKGNSNIFSTNLSDYTKAGIWFPSIHQTTEIPVKAGKSIKEYSLSIPKLNITNARVIVGGEDLKKGLVHYLPRCFPGDPCNIAIFGHSSLPQLYDPKNYTTTFTYLPSLKKGDKIYVDFDGAKYEYDISDAFIVTPEEVSILDEMYDDSYLTLVTCVPPGTAWSRYVVRAKIVKV</sequence>
<dbReference type="InterPro" id="IPR005754">
    <property type="entry name" value="Sortase"/>
</dbReference>
<name>A0A1F7GL91_9BACT</name>
<dbReference type="SUPFAM" id="SSF63817">
    <property type="entry name" value="Sortase"/>
    <property type="match status" value="1"/>
</dbReference>
<dbReference type="GO" id="GO:0016787">
    <property type="term" value="F:hydrolase activity"/>
    <property type="evidence" value="ECO:0007669"/>
    <property type="project" value="UniProtKB-KW"/>
</dbReference>
<dbReference type="NCBIfam" id="TIGR01076">
    <property type="entry name" value="sortase_fam"/>
    <property type="match status" value="1"/>
</dbReference>
<dbReference type="InterPro" id="IPR023365">
    <property type="entry name" value="Sortase_dom-sf"/>
</dbReference>
<keyword evidence="2" id="KW-0812">Transmembrane</keyword>
<accession>A0A1F7GL91</accession>
<evidence type="ECO:0000313" key="4">
    <source>
        <dbReference type="Proteomes" id="UP000176850"/>
    </source>
</evidence>
<evidence type="ECO:0000313" key="3">
    <source>
        <dbReference type="EMBL" id="OGK19713.1"/>
    </source>
</evidence>
<keyword evidence="2" id="KW-0472">Membrane</keyword>
<dbReference type="EMBL" id="MFZH01000007">
    <property type="protein sequence ID" value="OGK19713.1"/>
    <property type="molecule type" value="Genomic_DNA"/>
</dbReference>
<keyword evidence="1" id="KW-0378">Hydrolase</keyword>
<keyword evidence="2" id="KW-1133">Transmembrane helix</keyword>
<evidence type="ECO:0008006" key="5">
    <source>
        <dbReference type="Google" id="ProtNLM"/>
    </source>
</evidence>
<dbReference type="Proteomes" id="UP000176850">
    <property type="component" value="Unassembled WGS sequence"/>
</dbReference>
<feature type="transmembrane region" description="Helical" evidence="2">
    <location>
        <begin position="16"/>
        <end position="38"/>
    </location>
</feature>
<comment type="caution">
    <text evidence="3">The sequence shown here is derived from an EMBL/GenBank/DDBJ whole genome shotgun (WGS) entry which is preliminary data.</text>
</comment>
<dbReference type="Pfam" id="PF04203">
    <property type="entry name" value="Sortase"/>
    <property type="match status" value="1"/>
</dbReference>
<gene>
    <name evidence="3" type="ORF">A2799_01635</name>
</gene>
<evidence type="ECO:0000256" key="2">
    <source>
        <dbReference type="SAM" id="Phobius"/>
    </source>
</evidence>
<dbReference type="Gene3D" id="2.40.260.10">
    <property type="entry name" value="Sortase"/>
    <property type="match status" value="1"/>
</dbReference>
<protein>
    <recommendedName>
        <fullName evidence="5">Sortase</fullName>
    </recommendedName>
</protein>
<dbReference type="AlphaFoldDB" id="A0A1F7GL91"/>
<reference evidence="3 4" key="1">
    <citation type="journal article" date="2016" name="Nat. Commun.">
        <title>Thousands of microbial genomes shed light on interconnected biogeochemical processes in an aquifer system.</title>
        <authorList>
            <person name="Anantharaman K."/>
            <person name="Brown C.T."/>
            <person name="Hug L.A."/>
            <person name="Sharon I."/>
            <person name="Castelle C.J."/>
            <person name="Probst A.J."/>
            <person name="Thomas B.C."/>
            <person name="Singh A."/>
            <person name="Wilkins M.J."/>
            <person name="Karaoz U."/>
            <person name="Brodie E.L."/>
            <person name="Williams K.H."/>
            <person name="Hubbard S.S."/>
            <person name="Banfield J.F."/>
        </authorList>
    </citation>
    <scope>NUCLEOTIDE SEQUENCE [LARGE SCALE GENOMIC DNA]</scope>
</reference>
<proteinExistence type="predicted"/>
<organism evidence="3 4">
    <name type="scientific">Candidatus Roizmanbacteria bacterium RIFCSPHIGHO2_01_FULL_39_24</name>
    <dbReference type="NCBI Taxonomy" id="1802032"/>
    <lineage>
        <taxon>Bacteria</taxon>
        <taxon>Candidatus Roizmaniibacteriota</taxon>
    </lineage>
</organism>
<evidence type="ECO:0000256" key="1">
    <source>
        <dbReference type="ARBA" id="ARBA00022801"/>
    </source>
</evidence>